<organism evidence="3 4">
    <name type="scientific">Paraburkholderia caffeinilytica</name>
    <dbReference type="NCBI Taxonomy" id="1761016"/>
    <lineage>
        <taxon>Bacteria</taxon>
        <taxon>Pseudomonadati</taxon>
        <taxon>Pseudomonadota</taxon>
        <taxon>Betaproteobacteria</taxon>
        <taxon>Burkholderiales</taxon>
        <taxon>Burkholderiaceae</taxon>
        <taxon>Paraburkholderia</taxon>
    </lineage>
</organism>
<accession>A0ABQ1LZA6</accession>
<proteinExistence type="predicted"/>
<feature type="region of interest" description="Disordered" evidence="1">
    <location>
        <begin position="80"/>
        <end position="108"/>
    </location>
</feature>
<dbReference type="Pfam" id="PF07481">
    <property type="entry name" value="DUF1521"/>
    <property type="match status" value="1"/>
</dbReference>
<dbReference type="Proteomes" id="UP000602004">
    <property type="component" value="Unassembled WGS sequence"/>
</dbReference>
<dbReference type="EMBL" id="BMHL01000002">
    <property type="protein sequence ID" value="GGC32166.1"/>
    <property type="molecule type" value="Genomic_DNA"/>
</dbReference>
<evidence type="ECO:0000313" key="3">
    <source>
        <dbReference type="EMBL" id="GGC32166.1"/>
    </source>
</evidence>
<reference evidence="4" key="1">
    <citation type="journal article" date="2019" name="Int. J. Syst. Evol. Microbiol.">
        <title>The Global Catalogue of Microorganisms (GCM) 10K type strain sequencing project: providing services to taxonomists for standard genome sequencing and annotation.</title>
        <authorList>
            <consortium name="The Broad Institute Genomics Platform"/>
            <consortium name="The Broad Institute Genome Sequencing Center for Infectious Disease"/>
            <person name="Wu L."/>
            <person name="Ma J."/>
        </authorList>
    </citation>
    <scope>NUCLEOTIDE SEQUENCE [LARGE SCALE GENOMIC DNA]</scope>
    <source>
        <strain evidence="4">CGMCC 1.15103</strain>
    </source>
</reference>
<dbReference type="RefSeq" id="WP_162831486.1">
    <property type="nucleotide sequence ID" value="NZ_BMHL01000002.1"/>
</dbReference>
<comment type="caution">
    <text evidence="3">The sequence shown here is derived from an EMBL/GenBank/DDBJ whole genome shotgun (WGS) entry which is preliminary data.</text>
</comment>
<evidence type="ECO:0000256" key="1">
    <source>
        <dbReference type="SAM" id="MobiDB-lite"/>
    </source>
</evidence>
<feature type="compositionally biased region" description="Basic and acidic residues" evidence="1">
    <location>
        <begin position="91"/>
        <end position="108"/>
    </location>
</feature>
<name>A0ABQ1LZA6_9BURK</name>
<protein>
    <recommendedName>
        <fullName evidence="2">DUF1521 domain-containing protein</fullName>
    </recommendedName>
</protein>
<keyword evidence="4" id="KW-1185">Reference proteome</keyword>
<feature type="compositionally biased region" description="Polar residues" evidence="1">
    <location>
        <begin position="289"/>
        <end position="303"/>
    </location>
</feature>
<gene>
    <name evidence="3" type="ORF">GCM10011400_18530</name>
</gene>
<feature type="domain" description="DUF1521" evidence="2">
    <location>
        <begin position="138"/>
        <end position="301"/>
    </location>
</feature>
<dbReference type="InterPro" id="IPR011086">
    <property type="entry name" value="DUF1521"/>
</dbReference>
<feature type="region of interest" description="Disordered" evidence="1">
    <location>
        <begin position="281"/>
        <end position="303"/>
    </location>
</feature>
<evidence type="ECO:0000313" key="4">
    <source>
        <dbReference type="Proteomes" id="UP000602004"/>
    </source>
</evidence>
<sequence>MQAAMQTNQLSLAIQAHANIFSNLATQSQLSNAGAFGARDSSSRMSNMLSNYSKATFAMSNYASGNDASSSFMAQSMTISRSSSYAQPPARCDRRDDPYGGRGNTQRDCRIDIDYREHDRTPPRNDSNCCGTSNGTQWSNTAVTNNKASIDLGDYKLNFNKADSSMVMTNAKTGDTTKIYGDPHIDQHANSGNKSSAMFNGPMTFTLPDTTKITVGTQAAKNNPKVSFADDVTITRGNQGYVVKGLSEQNSAGLTIQKSRDGRQLDNATPDGYTLVAARDGTGWIDPTTGKQPTQSDFNRAKA</sequence>
<evidence type="ECO:0000259" key="2">
    <source>
        <dbReference type="Pfam" id="PF07481"/>
    </source>
</evidence>